<proteinExistence type="predicted"/>
<dbReference type="EMBL" id="JAABNR010000012">
    <property type="protein sequence ID" value="NBZ88620.1"/>
    <property type="molecule type" value="Genomic_DNA"/>
</dbReference>
<evidence type="ECO:0000313" key="1">
    <source>
        <dbReference type="EMBL" id="NBZ88620.1"/>
    </source>
</evidence>
<evidence type="ECO:0000313" key="2">
    <source>
        <dbReference type="Proteomes" id="UP001193501"/>
    </source>
</evidence>
<sequence length="502" mass="52781">MLTSARPGVSWKGIPLRPARLFFVLLLALALLPLAQALLPAERARRAALAACRAAPTVDCLIEAGFTEAMRIPLPSHLPELDALATLGYGDQARALEIRLLQAQGLSSAEAIGRADRRFAAPLLAFAIRQGQGVETAARGLNSDQLYLAALDLLGQEPYSPKVAQAPGSPDQAATLAGLVETRSRGLSQLANAARLRALLGQPAQALAALRKIEAAELPQLLDPETLRAIGPEALTLCHDETCRDAMRIALDPGDLAALNRAFDRIAAIPPGPDIDRLGRLVARASPEAGLILARGLEVLAEALPGGPAEFPHLTVTKLLLAKGAPPEEVRAALARAEAAMPGGQTARDRETRSARRDLAALHAALGEVGQAAAWITGDRRPFWDWLEVLERPMPDAVVPAVLAEAAKVLEPGQRADLQACAAQARASDGEREWARQTLRAALTQDLGGYGPEGLDCLAKAAGVLHLPVLRHRAGLALARTALDEPTARGLFDAAIALAAPG</sequence>
<gene>
    <name evidence="1" type="ORF">GV832_13580</name>
</gene>
<keyword evidence="2" id="KW-1185">Reference proteome</keyword>
<name>A0AAE4YFA6_9RHOB</name>
<organism evidence="1 2">
    <name type="scientific">Stagnihabitans tardus</name>
    <dbReference type="NCBI Taxonomy" id="2699202"/>
    <lineage>
        <taxon>Bacteria</taxon>
        <taxon>Pseudomonadati</taxon>
        <taxon>Pseudomonadota</taxon>
        <taxon>Alphaproteobacteria</taxon>
        <taxon>Rhodobacterales</taxon>
        <taxon>Paracoccaceae</taxon>
        <taxon>Stagnihabitans</taxon>
    </lineage>
</organism>
<comment type="caution">
    <text evidence="1">The sequence shown here is derived from an EMBL/GenBank/DDBJ whole genome shotgun (WGS) entry which is preliminary data.</text>
</comment>
<dbReference type="RefSeq" id="WP_168775436.1">
    <property type="nucleotide sequence ID" value="NZ_JAABNR010000012.1"/>
</dbReference>
<accession>A0AAE4YFA6</accession>
<reference evidence="1" key="1">
    <citation type="submission" date="2020-01" db="EMBL/GenBank/DDBJ databases">
        <authorList>
            <person name="Chen W.-M."/>
        </authorList>
    </citation>
    <scope>NUCLEOTIDE SEQUENCE</scope>
    <source>
        <strain evidence="1">CYK-10</strain>
    </source>
</reference>
<dbReference type="AlphaFoldDB" id="A0AAE4YFA6"/>
<protein>
    <submittedName>
        <fullName evidence="1">Uncharacterized protein</fullName>
    </submittedName>
</protein>
<dbReference type="Proteomes" id="UP001193501">
    <property type="component" value="Unassembled WGS sequence"/>
</dbReference>